<name>A0AAJ1ERH8_MEDGN</name>
<gene>
    <name evidence="1" type="ORF">LIQ10_08160</name>
</gene>
<evidence type="ECO:0000313" key="1">
    <source>
        <dbReference type="EMBL" id="MCB5493713.1"/>
    </source>
</evidence>
<organism evidence="1 2">
    <name type="scientific">Mediterraneibacter gnavus</name>
    <name type="common">Ruminococcus gnavus</name>
    <dbReference type="NCBI Taxonomy" id="33038"/>
    <lineage>
        <taxon>Bacteria</taxon>
        <taxon>Bacillati</taxon>
        <taxon>Bacillota</taxon>
        <taxon>Clostridia</taxon>
        <taxon>Lachnospirales</taxon>
        <taxon>Lachnospiraceae</taxon>
        <taxon>Mediterraneibacter</taxon>
    </lineage>
</organism>
<evidence type="ECO:0000313" key="2">
    <source>
        <dbReference type="Proteomes" id="UP001297422"/>
    </source>
</evidence>
<sequence>MNKNITQDIQNDNQVSKTIRNFLPDSMFERNRSKKQNFSQKYMIMQNVFTNTSFGYLRQAGLMEVLFSRSAICFFPSKIRRSKSRKKLS</sequence>
<comment type="caution">
    <text evidence="1">The sequence shown here is derived from an EMBL/GenBank/DDBJ whole genome shotgun (WGS) entry which is preliminary data.</text>
</comment>
<reference evidence="1" key="1">
    <citation type="submission" date="2021-10" db="EMBL/GenBank/DDBJ databases">
        <title>Collection of gut derived symbiotic bacterial strains cultured from healthy donors.</title>
        <authorList>
            <person name="Lin H."/>
            <person name="Littmann E."/>
            <person name="Claire K."/>
            <person name="Pamer E."/>
        </authorList>
    </citation>
    <scope>NUCLEOTIDE SEQUENCE</scope>
    <source>
        <strain evidence="1">MSK.23.4</strain>
    </source>
</reference>
<accession>A0AAJ1ERH8</accession>
<dbReference type="AlphaFoldDB" id="A0AAJ1ERH8"/>
<dbReference type="Proteomes" id="UP001297422">
    <property type="component" value="Unassembled WGS sequence"/>
</dbReference>
<proteinExistence type="predicted"/>
<protein>
    <submittedName>
        <fullName evidence="1">Uncharacterized protein</fullName>
    </submittedName>
</protein>
<dbReference type="EMBL" id="JAJBNC010000011">
    <property type="protein sequence ID" value="MCB5493713.1"/>
    <property type="molecule type" value="Genomic_DNA"/>
</dbReference>